<reference evidence="1 2" key="1">
    <citation type="submission" date="2009-06" db="EMBL/GenBank/DDBJ databases">
        <title>The draft genome of Clostridium carboxidivorans P7.</title>
        <authorList>
            <consortium name="US DOE Joint Genome Institute (JGI-PGF)"/>
            <person name="Lucas S."/>
            <person name="Copeland A."/>
            <person name="Lapidus A."/>
            <person name="Glavina del Rio T."/>
            <person name="Tice H."/>
            <person name="Bruce D."/>
            <person name="Goodwin L."/>
            <person name="Pitluck S."/>
            <person name="Larimer F."/>
            <person name="Land M.L."/>
            <person name="Hauser L."/>
            <person name="Hemme C.L."/>
        </authorList>
    </citation>
    <scope>NUCLEOTIDE SEQUENCE [LARGE SCALE GENOMIC DNA]</scope>
    <source>
        <strain evidence="1 2">P7</strain>
    </source>
</reference>
<dbReference type="eggNOG" id="COG1433">
    <property type="taxonomic scope" value="Bacteria"/>
</dbReference>
<comment type="caution">
    <text evidence="1">The sequence shown here is derived from an EMBL/GenBank/DDBJ whole genome shotgun (WGS) entry which is preliminary data.</text>
</comment>
<dbReference type="EMBL" id="ACVI01000008">
    <property type="protein sequence ID" value="EET88790.1"/>
    <property type="molecule type" value="Genomic_DNA"/>
</dbReference>
<dbReference type="Pfam" id="PF09719">
    <property type="entry name" value="C_GCAxxG_C_C"/>
    <property type="match status" value="1"/>
</dbReference>
<dbReference type="Proteomes" id="UP000004198">
    <property type="component" value="Unassembled WGS sequence"/>
</dbReference>
<name>C6PPR0_9CLOT</name>
<protein>
    <submittedName>
        <fullName evidence="1">C_GCAxxG_C_C family protein</fullName>
    </submittedName>
</protein>
<dbReference type="AlphaFoldDB" id="C6PPR0"/>
<dbReference type="InterPro" id="IPR010181">
    <property type="entry name" value="CGCAxxGCC_motif"/>
</dbReference>
<gene>
    <name evidence="1" type="ORF">CcarbDRAFT_0777</name>
</gene>
<proteinExistence type="predicted"/>
<accession>C6PPR0</accession>
<keyword evidence="2" id="KW-1185">Reference proteome</keyword>
<organism evidence="1 2">
    <name type="scientific">Clostridium carboxidivorans P7</name>
    <dbReference type="NCBI Taxonomy" id="536227"/>
    <lineage>
        <taxon>Bacteria</taxon>
        <taxon>Bacillati</taxon>
        <taxon>Bacillota</taxon>
        <taxon>Clostridia</taxon>
        <taxon>Eubacteriales</taxon>
        <taxon>Clostridiaceae</taxon>
        <taxon>Clostridium</taxon>
    </lineage>
</organism>
<dbReference type="NCBIfam" id="TIGR01909">
    <property type="entry name" value="C_GCAxxG_C_C"/>
    <property type="match status" value="1"/>
</dbReference>
<evidence type="ECO:0000313" key="2">
    <source>
        <dbReference type="Proteomes" id="UP000004198"/>
    </source>
</evidence>
<evidence type="ECO:0000313" key="1">
    <source>
        <dbReference type="EMBL" id="EET88790.1"/>
    </source>
</evidence>
<dbReference type="RefSeq" id="WP_007059662.1">
    <property type="nucleotide sequence ID" value="NZ_ACVI01000008.1"/>
</dbReference>
<sequence length="169" mass="18789">MDIKQNKDIKKDIKDVMTEAETIARNYFRQGLNCSECVYRTILDLYQPDLSPDTICLASGFGGGMGHTRNTCGAVTGAVLSLGSIKGRKNPFEKETPAERAQELKEVYAPFADMVNEIENHYGTLICKELSAPHGDFESRERKKNCQQIIGYCASLAAKYAGEINKEKN</sequence>
<dbReference type="STRING" id="536227.Ccar_05655"/>